<proteinExistence type="predicted"/>
<dbReference type="PANTHER" id="PTHR36195:SF4">
    <property type="entry name" value="DOMAIN PROTEIN, PUTATIVE (AFU_ORTHOLOGUE AFUA_5G01990)-RELATED"/>
    <property type="match status" value="1"/>
</dbReference>
<dbReference type="InterPro" id="IPR006771">
    <property type="entry name" value="CetA-like"/>
</dbReference>
<name>R8BMX5_PHAM7</name>
<dbReference type="AlphaFoldDB" id="R8BMX5"/>
<sequence length="154" mass="15702">MYSKLSIIAVAAGLAQLATAVGSARVVNKCSNSVTLWSVGSDVAGPYTLGTNGAYSEQFVVDPTTGGKALKITTTSDGLYTGAPQTIFSYSLDGDSVWYDLSDVFGDAFSGHKVVEASADTSCPAITWDNGTPPAGSQVKKCGSGSDVTLTLCA</sequence>
<dbReference type="GeneID" id="19324271"/>
<keyword evidence="3" id="KW-1185">Reference proteome</keyword>
<dbReference type="Pfam" id="PF04681">
    <property type="entry name" value="Bys1"/>
    <property type="match status" value="1"/>
</dbReference>
<feature type="signal peptide" evidence="1">
    <location>
        <begin position="1"/>
        <end position="20"/>
    </location>
</feature>
<protein>
    <submittedName>
        <fullName evidence="2">Putative bys1 family protein</fullName>
    </submittedName>
</protein>
<reference evidence="3" key="1">
    <citation type="journal article" date="2013" name="Genome Announc.">
        <title>Draft genome sequence of the ascomycete Phaeoacremonium aleophilum strain UCR-PA7, a causal agent of the esca disease complex in grapevines.</title>
        <authorList>
            <person name="Blanco-Ulate B."/>
            <person name="Rolshausen P."/>
            <person name="Cantu D."/>
        </authorList>
    </citation>
    <scope>NUCLEOTIDE SEQUENCE [LARGE SCALE GENOMIC DNA]</scope>
    <source>
        <strain evidence="3">UCR-PA7</strain>
    </source>
</reference>
<dbReference type="eggNOG" id="ENOG502SP0S">
    <property type="taxonomic scope" value="Eukaryota"/>
</dbReference>
<dbReference type="RefSeq" id="XP_007914600.1">
    <property type="nucleotide sequence ID" value="XM_007916409.1"/>
</dbReference>
<dbReference type="HOGENOM" id="CLU_083650_1_0_1"/>
<gene>
    <name evidence="2" type="ORF">UCRPA7_3879</name>
</gene>
<evidence type="ECO:0000313" key="3">
    <source>
        <dbReference type="Proteomes" id="UP000014074"/>
    </source>
</evidence>
<dbReference type="EMBL" id="KB933063">
    <property type="protein sequence ID" value="EOO00625.1"/>
    <property type="molecule type" value="Genomic_DNA"/>
</dbReference>
<dbReference type="PANTHER" id="PTHR36195">
    <property type="entry name" value="DOMAIN PROTEIN, PUTATIVE (AFU_ORTHOLOGUE AFUA_5G01990)-RELATED-RELATED"/>
    <property type="match status" value="1"/>
</dbReference>
<evidence type="ECO:0000313" key="2">
    <source>
        <dbReference type="EMBL" id="EOO00625.1"/>
    </source>
</evidence>
<evidence type="ECO:0000256" key="1">
    <source>
        <dbReference type="SAM" id="SignalP"/>
    </source>
</evidence>
<organism evidence="2 3">
    <name type="scientific">Phaeoacremonium minimum (strain UCR-PA7)</name>
    <name type="common">Esca disease fungus</name>
    <name type="synonym">Togninia minima</name>
    <dbReference type="NCBI Taxonomy" id="1286976"/>
    <lineage>
        <taxon>Eukaryota</taxon>
        <taxon>Fungi</taxon>
        <taxon>Dikarya</taxon>
        <taxon>Ascomycota</taxon>
        <taxon>Pezizomycotina</taxon>
        <taxon>Sordariomycetes</taxon>
        <taxon>Sordariomycetidae</taxon>
        <taxon>Togniniales</taxon>
        <taxon>Togniniaceae</taxon>
        <taxon>Phaeoacremonium</taxon>
    </lineage>
</organism>
<dbReference type="Proteomes" id="UP000014074">
    <property type="component" value="Unassembled WGS sequence"/>
</dbReference>
<feature type="chain" id="PRO_5004452785" evidence="1">
    <location>
        <begin position="21"/>
        <end position="154"/>
    </location>
</feature>
<keyword evidence="1" id="KW-0732">Signal</keyword>
<accession>R8BMX5</accession>
<dbReference type="KEGG" id="tmn:UCRPA7_3879"/>
<dbReference type="OrthoDB" id="3682664at2759"/>